<keyword evidence="4" id="KW-1185">Reference proteome</keyword>
<dbReference type="SUPFAM" id="SSF54862">
    <property type="entry name" value="4Fe-4S ferredoxins"/>
    <property type="match status" value="1"/>
</dbReference>
<dbReference type="OrthoDB" id="9795268at2"/>
<dbReference type="InterPro" id="IPR017896">
    <property type="entry name" value="4Fe4S_Fe-S-bd"/>
</dbReference>
<dbReference type="PANTHER" id="PTHR42895:SF1">
    <property type="entry name" value="IRON-SULFUR CLUSTER PROTEIN"/>
    <property type="match status" value="1"/>
</dbReference>
<reference evidence="3 4" key="1">
    <citation type="submission" date="2019-06" db="EMBL/GenBank/DDBJ databases">
        <title>Desulfobotulus mexicanus sp. nov., a novel sulfate-reducing bacterium isolated from the sediment of an alkaline crater lake in Mexico.</title>
        <authorList>
            <person name="Hirschler-Rea A."/>
        </authorList>
    </citation>
    <scope>NUCLEOTIDE SEQUENCE [LARGE SCALE GENOMIC DNA]</scope>
    <source>
        <strain evidence="3 4">PAR22N</strain>
    </source>
</reference>
<feature type="domain" description="4Fe-4S ferredoxin-type" evidence="2">
    <location>
        <begin position="37"/>
        <end position="65"/>
    </location>
</feature>
<dbReference type="InterPro" id="IPR052911">
    <property type="entry name" value="Corrinoid_activation_enz"/>
</dbReference>
<feature type="domain" description="4Fe-4S ferredoxin-type" evidence="2">
    <location>
        <begin position="6"/>
        <end position="35"/>
    </location>
</feature>
<gene>
    <name evidence="3" type="ORF">FIM25_11645</name>
</gene>
<comment type="caution">
    <text evidence="3">The sequence shown here is derived from an EMBL/GenBank/DDBJ whole genome shotgun (WGS) entry which is preliminary data.</text>
</comment>
<evidence type="ECO:0000256" key="1">
    <source>
        <dbReference type="SAM" id="MobiDB-lite"/>
    </source>
</evidence>
<dbReference type="Pfam" id="PF13237">
    <property type="entry name" value="Fer4_10"/>
    <property type="match status" value="1"/>
</dbReference>
<dbReference type="AlphaFoldDB" id="A0A5S5MEB1"/>
<evidence type="ECO:0000313" key="4">
    <source>
        <dbReference type="Proteomes" id="UP000321899"/>
    </source>
</evidence>
<dbReference type="Proteomes" id="UP000321899">
    <property type="component" value="Unassembled WGS sequence"/>
</dbReference>
<sequence>MKILRDMIEIDEEKCVGCGLCIPSCAEGALALVDGKAKVIQDPLCDGLGACIGACPQDALRIVKKETEPFDEEAVHQHLKSRGCPSTQVMALPPRPTASCEPSPSALAQWPLQLRLIPPTAPFLRNADLLILADCTAVADPNLHRDLLPGKALLMTCPKLDNAEETIERLAAIFSHGDIGSITAAIMEVPCCAGLSRMIQEALKRSGKKDTFEEIIVQRSGKRGRPETAPKPPFQMFP</sequence>
<evidence type="ECO:0000313" key="3">
    <source>
        <dbReference type="EMBL" id="TYT74061.1"/>
    </source>
</evidence>
<dbReference type="PROSITE" id="PS51379">
    <property type="entry name" value="4FE4S_FER_2"/>
    <property type="match status" value="2"/>
</dbReference>
<organism evidence="3 4">
    <name type="scientific">Desulfobotulus mexicanus</name>
    <dbReference type="NCBI Taxonomy" id="2586642"/>
    <lineage>
        <taxon>Bacteria</taxon>
        <taxon>Pseudomonadati</taxon>
        <taxon>Thermodesulfobacteriota</taxon>
        <taxon>Desulfobacteria</taxon>
        <taxon>Desulfobacterales</taxon>
        <taxon>Desulfobacteraceae</taxon>
        <taxon>Desulfobotulus</taxon>
    </lineage>
</organism>
<dbReference type="Gene3D" id="3.30.70.20">
    <property type="match status" value="2"/>
</dbReference>
<name>A0A5S5MEB1_9BACT</name>
<feature type="region of interest" description="Disordered" evidence="1">
    <location>
        <begin position="218"/>
        <end position="238"/>
    </location>
</feature>
<evidence type="ECO:0000259" key="2">
    <source>
        <dbReference type="PROSITE" id="PS51379"/>
    </source>
</evidence>
<protein>
    <submittedName>
        <fullName evidence="3">4Fe-4S ferredoxin</fullName>
    </submittedName>
</protein>
<dbReference type="RefSeq" id="WP_139449498.1">
    <property type="nucleotide sequence ID" value="NZ_VDMB01000015.1"/>
</dbReference>
<accession>A0A5S5MEB1</accession>
<proteinExistence type="predicted"/>
<dbReference type="PANTHER" id="PTHR42895">
    <property type="entry name" value="IRON-SULFUR CLUSTER-BINDING PROTEIN-RELATED"/>
    <property type="match status" value="1"/>
</dbReference>
<dbReference type="EMBL" id="VDMB01000015">
    <property type="protein sequence ID" value="TYT74061.1"/>
    <property type="molecule type" value="Genomic_DNA"/>
</dbReference>
<feature type="compositionally biased region" description="Pro residues" evidence="1">
    <location>
        <begin position="229"/>
        <end position="238"/>
    </location>
</feature>